<dbReference type="EMBL" id="GBXM01018740">
    <property type="protein sequence ID" value="JAH89837.1"/>
    <property type="molecule type" value="Transcribed_RNA"/>
</dbReference>
<protein>
    <submittedName>
        <fullName evidence="1">Uncharacterized protein</fullName>
    </submittedName>
</protein>
<proteinExistence type="predicted"/>
<accession>A0A0E9WHL5</accession>
<reference evidence="1" key="2">
    <citation type="journal article" date="2015" name="Fish Shellfish Immunol.">
        <title>Early steps in the European eel (Anguilla anguilla)-Vibrio vulnificus interaction in the gills: Role of the RtxA13 toxin.</title>
        <authorList>
            <person name="Callol A."/>
            <person name="Pajuelo D."/>
            <person name="Ebbesson L."/>
            <person name="Teles M."/>
            <person name="MacKenzie S."/>
            <person name="Amaro C."/>
        </authorList>
    </citation>
    <scope>NUCLEOTIDE SEQUENCE</scope>
</reference>
<evidence type="ECO:0000313" key="1">
    <source>
        <dbReference type="EMBL" id="JAH89837.1"/>
    </source>
</evidence>
<reference evidence="1" key="1">
    <citation type="submission" date="2014-11" db="EMBL/GenBank/DDBJ databases">
        <authorList>
            <person name="Amaro Gonzalez C."/>
        </authorList>
    </citation>
    <scope>NUCLEOTIDE SEQUENCE</scope>
</reference>
<sequence>MARTLTERCNIGQLNTSVTGYVTGAKHSRYFVRYLEYLS</sequence>
<organism evidence="1">
    <name type="scientific">Anguilla anguilla</name>
    <name type="common">European freshwater eel</name>
    <name type="synonym">Muraena anguilla</name>
    <dbReference type="NCBI Taxonomy" id="7936"/>
    <lineage>
        <taxon>Eukaryota</taxon>
        <taxon>Metazoa</taxon>
        <taxon>Chordata</taxon>
        <taxon>Craniata</taxon>
        <taxon>Vertebrata</taxon>
        <taxon>Euteleostomi</taxon>
        <taxon>Actinopterygii</taxon>
        <taxon>Neopterygii</taxon>
        <taxon>Teleostei</taxon>
        <taxon>Anguilliformes</taxon>
        <taxon>Anguillidae</taxon>
        <taxon>Anguilla</taxon>
    </lineage>
</organism>
<name>A0A0E9WHL5_ANGAN</name>
<dbReference type="AlphaFoldDB" id="A0A0E9WHL5"/>